<dbReference type="RefSeq" id="XP_024331872.1">
    <property type="nucleotide sequence ID" value="XM_024476088.1"/>
</dbReference>
<reference evidence="1 2" key="1">
    <citation type="journal article" date="2015" name="Environ. Microbiol.">
        <title>Genome analyses suggest the presence of polyploidy and recent human-driven expansions in eight global populations of the honeybee pathogen Nosema ceranae.</title>
        <authorList>
            <person name="Pelin A."/>
            <person name="Selman M."/>
            <person name="Aris-Brosou S."/>
            <person name="Farinelli L."/>
            <person name="Corradi N."/>
        </authorList>
    </citation>
    <scope>NUCLEOTIDE SEQUENCE [LARGE SCALE GENOMIC DNA]</scope>
    <source>
        <strain evidence="1 2">PA08 1199</strain>
    </source>
</reference>
<dbReference type="Proteomes" id="UP000034350">
    <property type="component" value="Unassembled WGS sequence"/>
</dbReference>
<evidence type="ECO:0000313" key="2">
    <source>
        <dbReference type="Proteomes" id="UP000034350"/>
    </source>
</evidence>
<dbReference type="GeneID" id="36321037"/>
<dbReference type="OrthoDB" id="2191220at2759"/>
<evidence type="ECO:0000313" key="1">
    <source>
        <dbReference type="EMBL" id="KKO76130.1"/>
    </source>
</evidence>
<gene>
    <name evidence="1" type="ORF">AAJ76_600027411</name>
</gene>
<accession>A0A0F9WHP4</accession>
<proteinExistence type="predicted"/>
<organism evidence="1 2">
    <name type="scientific">Vairimorpha ceranae</name>
    <dbReference type="NCBI Taxonomy" id="40302"/>
    <lineage>
        <taxon>Eukaryota</taxon>
        <taxon>Fungi</taxon>
        <taxon>Fungi incertae sedis</taxon>
        <taxon>Microsporidia</taxon>
        <taxon>Nosematidae</taxon>
        <taxon>Vairimorpha</taxon>
    </lineage>
</organism>
<keyword evidence="2" id="KW-1185">Reference proteome</keyword>
<protein>
    <submittedName>
        <fullName evidence="1">Uncharacterized protein</fullName>
    </submittedName>
</protein>
<dbReference type="EMBL" id="JPQZ01000006">
    <property type="protein sequence ID" value="KKO76130.1"/>
    <property type="molecule type" value="Genomic_DNA"/>
</dbReference>
<sequence>MENKRYNEKNITKKFLSSKEGVSFLSEHIKINNKDDCMTWENIEKDVDNIIDFYVAWSNKFPLKRVDKCSKYEFIKFIEDWCDKNNMLEVFSYLY</sequence>
<dbReference type="VEuPathDB" id="MicrosporidiaDB:AAJ76_600027411"/>
<name>A0A0F9WHP4_9MICR</name>
<dbReference type="AlphaFoldDB" id="A0A0F9WHP4"/>
<comment type="caution">
    <text evidence="1">The sequence shown here is derived from an EMBL/GenBank/DDBJ whole genome shotgun (WGS) entry which is preliminary data.</text>
</comment>